<evidence type="ECO:0000259" key="9">
    <source>
        <dbReference type="PROSITE" id="PS50164"/>
    </source>
</evidence>
<keyword evidence="5 7" id="KW-0234">DNA repair</keyword>
<dbReference type="AlphaFoldDB" id="A0A7W7END3"/>
<dbReference type="InterPro" id="IPR036876">
    <property type="entry name" value="UVR_dom_sf"/>
</dbReference>
<dbReference type="InterPro" id="IPR035901">
    <property type="entry name" value="GIY-YIG_endonuc_sf"/>
</dbReference>
<keyword evidence="3 7" id="KW-0228">DNA excision</keyword>
<dbReference type="SUPFAM" id="SSF47781">
    <property type="entry name" value="RuvA domain 2-like"/>
    <property type="match status" value="1"/>
</dbReference>
<dbReference type="FunFam" id="3.30.420.340:FF:000001">
    <property type="entry name" value="UvrABC system protein C"/>
    <property type="match status" value="1"/>
</dbReference>
<dbReference type="Pfam" id="PF01541">
    <property type="entry name" value="GIY-YIG"/>
    <property type="match status" value="1"/>
</dbReference>
<evidence type="ECO:0000256" key="5">
    <source>
        <dbReference type="ARBA" id="ARBA00023204"/>
    </source>
</evidence>
<dbReference type="Gene3D" id="1.10.150.20">
    <property type="entry name" value="5' to 3' exonuclease, C-terminal subdomain"/>
    <property type="match status" value="1"/>
</dbReference>
<dbReference type="Pfam" id="PF14520">
    <property type="entry name" value="HHH_5"/>
    <property type="match status" value="1"/>
</dbReference>
<dbReference type="NCBIfam" id="NF001824">
    <property type="entry name" value="PRK00558.1-5"/>
    <property type="match status" value="1"/>
</dbReference>
<dbReference type="Pfam" id="PF08459">
    <property type="entry name" value="UvrC_RNaseH_dom"/>
    <property type="match status" value="1"/>
</dbReference>
<organism evidence="11 12">
    <name type="scientific">Rhizobium leucaenae</name>
    <dbReference type="NCBI Taxonomy" id="29450"/>
    <lineage>
        <taxon>Bacteria</taxon>
        <taxon>Pseudomonadati</taxon>
        <taxon>Pseudomonadota</taxon>
        <taxon>Alphaproteobacteria</taxon>
        <taxon>Hyphomicrobiales</taxon>
        <taxon>Rhizobiaceae</taxon>
        <taxon>Rhizobium/Agrobacterium group</taxon>
        <taxon>Rhizobium</taxon>
    </lineage>
</organism>
<proteinExistence type="inferred from homology"/>
<comment type="subcellular location">
    <subcellularLocation>
        <location evidence="7">Cytoplasm</location>
    </subcellularLocation>
</comment>
<dbReference type="PROSITE" id="PS50151">
    <property type="entry name" value="UVR"/>
    <property type="match status" value="1"/>
</dbReference>
<evidence type="ECO:0000256" key="1">
    <source>
        <dbReference type="ARBA" id="ARBA00022490"/>
    </source>
</evidence>
<feature type="domain" description="UVR" evidence="8">
    <location>
        <begin position="252"/>
        <end position="287"/>
    </location>
</feature>
<dbReference type="InterPro" id="IPR050066">
    <property type="entry name" value="UvrABC_protein_C"/>
</dbReference>
<feature type="domain" description="UvrC family homology region profile" evidence="10">
    <location>
        <begin position="303"/>
        <end position="549"/>
    </location>
</feature>
<dbReference type="SMART" id="SM00465">
    <property type="entry name" value="GIYc"/>
    <property type="match status" value="1"/>
</dbReference>
<dbReference type="EMBL" id="JACIIG010000012">
    <property type="protein sequence ID" value="MBB4570183.1"/>
    <property type="molecule type" value="Genomic_DNA"/>
</dbReference>
<dbReference type="GO" id="GO:0005737">
    <property type="term" value="C:cytoplasm"/>
    <property type="evidence" value="ECO:0007669"/>
    <property type="project" value="UniProtKB-SubCell"/>
</dbReference>
<dbReference type="Proteomes" id="UP000543836">
    <property type="component" value="Unassembled WGS sequence"/>
</dbReference>
<dbReference type="CDD" id="cd10434">
    <property type="entry name" value="GIY-YIG_UvrC_Cho"/>
    <property type="match status" value="1"/>
</dbReference>
<dbReference type="HAMAP" id="MF_00203">
    <property type="entry name" value="UvrC"/>
    <property type="match status" value="1"/>
</dbReference>
<evidence type="ECO:0000256" key="7">
    <source>
        <dbReference type="HAMAP-Rule" id="MF_00203"/>
    </source>
</evidence>
<dbReference type="Pfam" id="PF02151">
    <property type="entry name" value="UVR"/>
    <property type="match status" value="1"/>
</dbReference>
<dbReference type="PROSITE" id="PS50165">
    <property type="entry name" value="UVRC"/>
    <property type="match status" value="1"/>
</dbReference>
<dbReference type="PANTHER" id="PTHR30562">
    <property type="entry name" value="UVRC/OXIDOREDUCTASE"/>
    <property type="match status" value="1"/>
</dbReference>
<evidence type="ECO:0000259" key="10">
    <source>
        <dbReference type="PROSITE" id="PS50165"/>
    </source>
</evidence>
<dbReference type="InterPro" id="IPR000305">
    <property type="entry name" value="GIY-YIG_endonuc"/>
</dbReference>
<dbReference type="SMART" id="SM00278">
    <property type="entry name" value="HhH1"/>
    <property type="match status" value="2"/>
</dbReference>
<dbReference type="SUPFAM" id="SSF46600">
    <property type="entry name" value="C-terminal UvrC-binding domain of UvrB"/>
    <property type="match status" value="1"/>
</dbReference>
<dbReference type="PANTHER" id="PTHR30562:SF1">
    <property type="entry name" value="UVRABC SYSTEM PROTEIN C"/>
    <property type="match status" value="1"/>
</dbReference>
<dbReference type="Gene3D" id="4.10.860.10">
    <property type="entry name" value="UVR domain"/>
    <property type="match status" value="1"/>
</dbReference>
<keyword evidence="4 7" id="KW-0267">Excision nuclease</keyword>
<dbReference type="Gene3D" id="3.40.1440.10">
    <property type="entry name" value="GIY-YIG endonuclease"/>
    <property type="match status" value="1"/>
</dbReference>
<dbReference type="InterPro" id="IPR004791">
    <property type="entry name" value="UvrC"/>
</dbReference>
<dbReference type="GO" id="GO:0003677">
    <property type="term" value="F:DNA binding"/>
    <property type="evidence" value="ECO:0007669"/>
    <property type="project" value="UniProtKB-UniRule"/>
</dbReference>
<evidence type="ECO:0000313" key="11">
    <source>
        <dbReference type="EMBL" id="MBB4570183.1"/>
    </source>
</evidence>
<dbReference type="PROSITE" id="PS50164">
    <property type="entry name" value="GIY_YIG"/>
    <property type="match status" value="1"/>
</dbReference>
<dbReference type="RefSeq" id="WP_028753344.1">
    <property type="nucleotide sequence ID" value="NZ_JACIIG010000012.1"/>
</dbReference>
<evidence type="ECO:0000256" key="2">
    <source>
        <dbReference type="ARBA" id="ARBA00022763"/>
    </source>
</evidence>
<name>A0A7W7END3_9HYPH</name>
<dbReference type="SUPFAM" id="SSF82771">
    <property type="entry name" value="GIY-YIG endonuclease"/>
    <property type="match status" value="1"/>
</dbReference>
<sequence length="680" mass="75437">MNGRKLPDGGILYDESEDIEDDVEVEGDAGASPVVPVDWNEGGKNETGLRGAELIAEFVKRLPNNPGVYRMFNEDGDVLYVGKARSLKKRVANYAMGRVHSNRIARMVRETANMEFVTTRTETEALLLEANLIKRLRPRFNVLLRDDKSFPYILITGDHRAPAIFKHRGAQARKGEYFGPFASAGAVGRTINSLQRAFLIRTCTDSVFETRTRPCLLYQIKRCSGPCTREISDEGYAELVQEAKDFLSGKSQNVKAHMAEAMNAAAEDLDFERAAVYRDRLAALSHVQSHQGINPAGVEEADVFAIHHEGGISCIQVFFFRTGQNWGNRAYFPKADPSLSGAEVLNAFLAQFYDDKPVPRQILLSETVEEIELLAAALSEKAAHKVTILVPQRGEKRDLVDHVVANAREAHGRKLAETASQSRLLAGFKETFQLPYVPQRIEIYDNSHIMGTNAVGGMVVAGPEGFVKGQYRKFNIKSTDITPGDDFGMMREVMTRRFSRLLKEEGKPDRSPDAETAAVDAADQPFPAWPDVILIDGGQGQMTAVRAILEELGITDSVIAIGVAKGVDRDAGRERFFAPARESFTLPPRDPVLYFIQRLRDEAHRFAIGSHRARRKKEMVKNPLDEIGGIGPSRKRALLQHFGTAKAVSRAALSDLMTVEGISETVARQVYNHFHEDAAK</sequence>
<dbReference type="NCBIfam" id="TIGR00194">
    <property type="entry name" value="uvrC"/>
    <property type="match status" value="1"/>
</dbReference>
<accession>A0A7W7END3</accession>
<evidence type="ECO:0000256" key="3">
    <source>
        <dbReference type="ARBA" id="ARBA00022769"/>
    </source>
</evidence>
<feature type="domain" description="GIY-YIG" evidence="9">
    <location>
        <begin position="64"/>
        <end position="142"/>
    </location>
</feature>
<evidence type="ECO:0000256" key="6">
    <source>
        <dbReference type="ARBA" id="ARBA00023236"/>
    </source>
</evidence>
<keyword evidence="6 7" id="KW-0742">SOS response</keyword>
<dbReference type="GO" id="GO:0009381">
    <property type="term" value="F:excinuclease ABC activity"/>
    <property type="evidence" value="ECO:0007669"/>
    <property type="project" value="UniProtKB-UniRule"/>
</dbReference>
<dbReference type="Pfam" id="PF22920">
    <property type="entry name" value="UvrC_RNaseH"/>
    <property type="match status" value="1"/>
</dbReference>
<comment type="function">
    <text evidence="7">The UvrABC repair system catalyzes the recognition and processing of DNA lesions. UvrC both incises the 5' and 3' sides of the lesion. The N-terminal half is responsible for the 3' incision and the C-terminal half is responsible for the 5' incision.</text>
</comment>
<keyword evidence="1 7" id="KW-0963">Cytoplasm</keyword>
<gene>
    <name evidence="7" type="primary">uvrC</name>
    <name evidence="11" type="ORF">GGE60_004319</name>
</gene>
<evidence type="ECO:0000256" key="4">
    <source>
        <dbReference type="ARBA" id="ARBA00022881"/>
    </source>
</evidence>
<comment type="caution">
    <text evidence="11">The sequence shown here is derived from an EMBL/GenBank/DDBJ whole genome shotgun (WGS) entry which is preliminary data.</text>
</comment>
<dbReference type="FunFam" id="3.40.1440.10:FF:000001">
    <property type="entry name" value="UvrABC system protein C"/>
    <property type="match status" value="1"/>
</dbReference>
<evidence type="ECO:0000313" key="12">
    <source>
        <dbReference type="Proteomes" id="UP000543836"/>
    </source>
</evidence>
<dbReference type="InterPro" id="IPR003583">
    <property type="entry name" value="Hlx-hairpin-Hlx_DNA-bd_motif"/>
</dbReference>
<comment type="similarity">
    <text evidence="7">Belongs to the UvrC family.</text>
</comment>
<dbReference type="GO" id="GO:0009432">
    <property type="term" value="P:SOS response"/>
    <property type="evidence" value="ECO:0007669"/>
    <property type="project" value="UniProtKB-UniRule"/>
</dbReference>
<dbReference type="InterPro" id="IPR010994">
    <property type="entry name" value="RuvA_2-like"/>
</dbReference>
<reference evidence="11 12" key="1">
    <citation type="submission" date="2020-08" db="EMBL/GenBank/DDBJ databases">
        <title>Genomic Encyclopedia of Type Strains, Phase IV (KMG-V): Genome sequencing to study the core and pangenomes of soil and plant-associated prokaryotes.</title>
        <authorList>
            <person name="Whitman W."/>
        </authorList>
    </citation>
    <scope>NUCLEOTIDE SEQUENCE [LARGE SCALE GENOMIC DNA]</scope>
    <source>
        <strain evidence="11 12">SEMIA 492</strain>
    </source>
</reference>
<dbReference type="InterPro" id="IPR001162">
    <property type="entry name" value="UvrC_RNase_H_dom"/>
</dbReference>
<dbReference type="InterPro" id="IPR047296">
    <property type="entry name" value="GIY-YIG_UvrC_Cho"/>
</dbReference>
<keyword evidence="2 7" id="KW-0227">DNA damage</keyword>
<keyword evidence="12" id="KW-1185">Reference proteome</keyword>
<dbReference type="OrthoDB" id="9804933at2"/>
<dbReference type="InterPro" id="IPR038476">
    <property type="entry name" value="UvrC_RNase_H_dom_sf"/>
</dbReference>
<comment type="subunit">
    <text evidence="7">Interacts with UvrB in an incision complex.</text>
</comment>
<dbReference type="InterPro" id="IPR001943">
    <property type="entry name" value="UVR_dom"/>
</dbReference>
<protein>
    <recommendedName>
        <fullName evidence="7">UvrABC system protein C</fullName>
        <shortName evidence="7">Protein UvrC</shortName>
    </recommendedName>
    <alternativeName>
        <fullName evidence="7">Excinuclease ABC subunit C</fullName>
    </alternativeName>
</protein>
<dbReference type="GO" id="GO:0006289">
    <property type="term" value="P:nucleotide-excision repair"/>
    <property type="evidence" value="ECO:0007669"/>
    <property type="project" value="UniProtKB-UniRule"/>
</dbReference>
<dbReference type="Gene3D" id="3.30.420.340">
    <property type="entry name" value="UvrC, RNAse H endonuclease domain"/>
    <property type="match status" value="1"/>
</dbReference>
<evidence type="ECO:0000259" key="8">
    <source>
        <dbReference type="PROSITE" id="PS50151"/>
    </source>
</evidence>
<dbReference type="GO" id="GO:0009380">
    <property type="term" value="C:excinuclease repair complex"/>
    <property type="evidence" value="ECO:0007669"/>
    <property type="project" value="InterPro"/>
</dbReference>